<sequence length="382" mass="43131">MAKVLILGGGTAGLVAGRYLTAEAKRLGIDVDVTMVTASERHYMPPLFMEVALGSAAPHETWAPIKNAEKVYGFKVDIDKVTDIDLANRHVKTESGKVYDYDYLFLGLGVKYVWDKYKGMNEYGYHNFTLDGAVELHEKLFQFKGGKVVIYTPEGPHRCGIYPYEMSLNLRMYFEHRGIEDVEITVVHPDKEPAIGLGPDLIRFFSREMEKARVKFIPNEGHVEITPNKVVTKNAEVEYDLLIKVPPIAIPDVMAFMADDKDPRWAKVKGPDFRYPDYDEVYIVSEASMPPLGLLTAGVPLHNAAIVASTSILHRIHGGYPVAEYAPTLCVGHGYNTGFSGNCEYEWKGNKYKRECYLLFKSPLVRLMKDSFYRGWLDSLRL</sequence>
<accession>A0A2Z2MJA0</accession>
<gene>
    <name evidence="2" type="ORF">A3L09_01480</name>
</gene>
<dbReference type="RefSeq" id="WP_088857297.1">
    <property type="nucleotide sequence ID" value="NZ_CP014862.1"/>
</dbReference>
<dbReference type="PANTHER" id="PTHR43755">
    <property type="match status" value="1"/>
</dbReference>
<evidence type="ECO:0000313" key="3">
    <source>
        <dbReference type="Proteomes" id="UP000250179"/>
    </source>
</evidence>
<dbReference type="PANTHER" id="PTHR43755:SF1">
    <property type="entry name" value="FAD-DEPENDENT PYRIDINE NUCLEOTIDE-DISULPHIDE OXIDOREDUCTASE"/>
    <property type="match status" value="1"/>
</dbReference>
<dbReference type="KEGG" id="tprf:A3L09_01480"/>
<dbReference type="EMBL" id="CP014862">
    <property type="protein sequence ID" value="ASJ02028.1"/>
    <property type="molecule type" value="Genomic_DNA"/>
</dbReference>
<dbReference type="SUPFAM" id="SSF51905">
    <property type="entry name" value="FAD/NAD(P)-binding domain"/>
    <property type="match status" value="2"/>
</dbReference>
<proteinExistence type="predicted"/>
<dbReference type="Proteomes" id="UP000250179">
    <property type="component" value="Chromosome"/>
</dbReference>
<dbReference type="GO" id="GO:0016491">
    <property type="term" value="F:oxidoreductase activity"/>
    <property type="evidence" value="ECO:0007669"/>
    <property type="project" value="InterPro"/>
</dbReference>
<dbReference type="InterPro" id="IPR036188">
    <property type="entry name" value="FAD/NAD-bd_sf"/>
</dbReference>
<protein>
    <submittedName>
        <fullName evidence="2">Dehydrogenase</fullName>
    </submittedName>
</protein>
<evidence type="ECO:0000259" key="1">
    <source>
        <dbReference type="Pfam" id="PF07992"/>
    </source>
</evidence>
<dbReference type="Pfam" id="PF07992">
    <property type="entry name" value="Pyr_redox_2"/>
    <property type="match status" value="1"/>
</dbReference>
<organism evidence="2 3">
    <name type="scientific">Thermococcus profundus</name>
    <dbReference type="NCBI Taxonomy" id="49899"/>
    <lineage>
        <taxon>Archaea</taxon>
        <taxon>Methanobacteriati</taxon>
        <taxon>Methanobacteriota</taxon>
        <taxon>Thermococci</taxon>
        <taxon>Thermococcales</taxon>
        <taxon>Thermococcaceae</taxon>
        <taxon>Thermococcus</taxon>
    </lineage>
</organism>
<dbReference type="InterPro" id="IPR052541">
    <property type="entry name" value="SQRD"/>
</dbReference>
<dbReference type="AlphaFoldDB" id="A0A2Z2MJA0"/>
<dbReference type="GeneID" id="33319040"/>
<dbReference type="Gene3D" id="3.50.50.100">
    <property type="match status" value="1"/>
</dbReference>
<dbReference type="OrthoDB" id="38899at2157"/>
<dbReference type="InterPro" id="IPR023753">
    <property type="entry name" value="FAD/NAD-binding_dom"/>
</dbReference>
<name>A0A2Z2MJA0_THEPR</name>
<keyword evidence="3" id="KW-1185">Reference proteome</keyword>
<evidence type="ECO:0000313" key="2">
    <source>
        <dbReference type="EMBL" id="ASJ02028.1"/>
    </source>
</evidence>
<feature type="domain" description="FAD/NAD(P)-binding" evidence="1">
    <location>
        <begin position="3"/>
        <end position="242"/>
    </location>
</feature>
<reference evidence="2 3" key="1">
    <citation type="submission" date="2016-03" db="EMBL/GenBank/DDBJ databases">
        <title>Complete genome sequence of Thermococcus profundus strain DT5432.</title>
        <authorList>
            <person name="Oger P.M."/>
        </authorList>
    </citation>
    <scope>NUCLEOTIDE SEQUENCE [LARGE SCALE GENOMIC DNA]</scope>
    <source>
        <strain evidence="2 3">DT 5432</strain>
    </source>
</reference>